<organism evidence="3 4">
    <name type="scientific">Nasonia vitripennis</name>
    <name type="common">Parasitic wasp</name>
    <dbReference type="NCBI Taxonomy" id="7425"/>
    <lineage>
        <taxon>Eukaryota</taxon>
        <taxon>Metazoa</taxon>
        <taxon>Ecdysozoa</taxon>
        <taxon>Arthropoda</taxon>
        <taxon>Hexapoda</taxon>
        <taxon>Insecta</taxon>
        <taxon>Pterygota</taxon>
        <taxon>Neoptera</taxon>
        <taxon>Endopterygota</taxon>
        <taxon>Hymenoptera</taxon>
        <taxon>Apocrita</taxon>
        <taxon>Proctotrupomorpha</taxon>
        <taxon>Chalcidoidea</taxon>
        <taxon>Pteromalidae</taxon>
        <taxon>Pteromalinae</taxon>
        <taxon>Nasonia</taxon>
    </lineage>
</organism>
<feature type="region of interest" description="Disordered" evidence="1">
    <location>
        <begin position="193"/>
        <end position="247"/>
    </location>
</feature>
<feature type="signal peptide" evidence="2">
    <location>
        <begin position="1"/>
        <end position="23"/>
    </location>
</feature>
<proteinExistence type="predicted"/>
<evidence type="ECO:0000313" key="4">
    <source>
        <dbReference type="Proteomes" id="UP000002358"/>
    </source>
</evidence>
<name>A0A7M6UV47_NASVI</name>
<dbReference type="KEGG" id="nvi:100120656"/>
<accession>A0A7M6UV47</accession>
<feature type="compositionally biased region" description="Basic and acidic residues" evidence="1">
    <location>
        <begin position="226"/>
        <end position="236"/>
    </location>
</feature>
<evidence type="ECO:0000256" key="1">
    <source>
        <dbReference type="SAM" id="MobiDB-lite"/>
    </source>
</evidence>
<keyword evidence="4" id="KW-1185">Reference proteome</keyword>
<dbReference type="AlphaFoldDB" id="A0A7M6UV47"/>
<reference evidence="3" key="1">
    <citation type="submission" date="2021-01" db="UniProtKB">
        <authorList>
            <consortium name="EnsemblMetazoa"/>
        </authorList>
    </citation>
    <scope>IDENTIFICATION</scope>
</reference>
<dbReference type="InParanoid" id="A0A7M6UV47"/>
<dbReference type="OrthoDB" id="7791530at2759"/>
<protein>
    <submittedName>
        <fullName evidence="3">Uncharacterized protein</fullName>
    </submittedName>
</protein>
<evidence type="ECO:0000313" key="3">
    <source>
        <dbReference type="EnsemblMetazoa" id="NP_001155160"/>
    </source>
</evidence>
<dbReference type="EnsemblMetazoa" id="NM_001161688">
    <property type="protein sequence ID" value="NP_001155160"/>
    <property type="gene ID" value="LOC100120656"/>
</dbReference>
<dbReference type="Proteomes" id="UP000002358">
    <property type="component" value="Chromosome 1"/>
</dbReference>
<keyword evidence="2" id="KW-0732">Signal</keyword>
<evidence type="ECO:0000256" key="2">
    <source>
        <dbReference type="SAM" id="SignalP"/>
    </source>
</evidence>
<gene>
    <name evidence="3" type="primary">100120656</name>
</gene>
<feature type="chain" id="PRO_5029559403" evidence="2">
    <location>
        <begin position="24"/>
        <end position="247"/>
    </location>
</feature>
<sequence>MRFLVAAALAIAGCCCFIDIAEARAQRFHEKTRFDRSVDNEYYQDTNTHVVVYKKPRIFTDTATHYTAYRDGALSVCYLDKLKGNEADDTRLWREVIRNNKHTIFASDRSLTKIEAWRLAGGRIVEFCHGMTFILLQNTKPTSETADDPFYNELPEDENDIVQKRVADVVLRPLKVRAKRQTIMEERERLNQQEFARRKREAGPYRGAGRFRGQTQSQYLNVGNDGQKEGKAEAEATQHASRAVVSY</sequence>